<dbReference type="AlphaFoldDB" id="I3Y7X9"/>
<evidence type="ECO:0000256" key="6">
    <source>
        <dbReference type="SAM" id="Phobius"/>
    </source>
</evidence>
<dbReference type="InterPro" id="IPR036388">
    <property type="entry name" value="WH-like_DNA-bd_sf"/>
</dbReference>
<evidence type="ECO:0000256" key="2">
    <source>
        <dbReference type="ARBA" id="ARBA00022475"/>
    </source>
</evidence>
<dbReference type="eggNOG" id="COG1959">
    <property type="taxonomic scope" value="Bacteria"/>
</dbReference>
<dbReference type="Gene3D" id="1.10.10.10">
    <property type="entry name" value="Winged helix-like DNA-binding domain superfamily/Winged helix DNA-binding domain"/>
    <property type="match status" value="1"/>
</dbReference>
<proteinExistence type="predicted"/>
<dbReference type="STRING" id="765911.Thivi_1066"/>
<organism evidence="7 8">
    <name type="scientific">Thiocystis violascens (strain ATCC 17096 / DSM 198 / 6111)</name>
    <name type="common">Chromatium violascens</name>
    <dbReference type="NCBI Taxonomy" id="765911"/>
    <lineage>
        <taxon>Bacteria</taxon>
        <taxon>Pseudomonadati</taxon>
        <taxon>Pseudomonadota</taxon>
        <taxon>Gammaproteobacteria</taxon>
        <taxon>Chromatiales</taxon>
        <taxon>Chromatiaceae</taxon>
        <taxon>Thiocystis</taxon>
    </lineage>
</organism>
<protein>
    <submittedName>
        <fullName evidence="7">Putative membrane protein</fullName>
    </submittedName>
</protein>
<name>I3Y7X9_THIV6</name>
<dbReference type="SUPFAM" id="SSF46785">
    <property type="entry name" value="Winged helix' DNA-binding domain"/>
    <property type="match status" value="1"/>
</dbReference>
<dbReference type="KEGG" id="tvi:Thivi_1066"/>
<feature type="transmembrane region" description="Helical" evidence="6">
    <location>
        <begin position="115"/>
        <end position="137"/>
    </location>
</feature>
<feature type="transmembrane region" description="Helical" evidence="6">
    <location>
        <begin position="206"/>
        <end position="223"/>
    </location>
</feature>
<feature type="transmembrane region" description="Helical" evidence="6">
    <location>
        <begin position="268"/>
        <end position="294"/>
    </location>
</feature>
<dbReference type="HOGENOM" id="CLU_032288_2_0_6"/>
<dbReference type="OrthoDB" id="9808671at2"/>
<evidence type="ECO:0000256" key="4">
    <source>
        <dbReference type="ARBA" id="ARBA00022989"/>
    </source>
</evidence>
<reference evidence="7 8" key="1">
    <citation type="submission" date="2012-06" db="EMBL/GenBank/DDBJ databases">
        <title>Complete sequence of Thiocystis violascens DSM 198.</title>
        <authorList>
            <consortium name="US DOE Joint Genome Institute"/>
            <person name="Lucas S."/>
            <person name="Han J."/>
            <person name="Lapidus A."/>
            <person name="Cheng J.-F."/>
            <person name="Goodwin L."/>
            <person name="Pitluck S."/>
            <person name="Peters L."/>
            <person name="Ovchinnikova G."/>
            <person name="Teshima H."/>
            <person name="Detter J.C."/>
            <person name="Han C."/>
            <person name="Tapia R."/>
            <person name="Land M."/>
            <person name="Hauser L."/>
            <person name="Kyrpides N."/>
            <person name="Ivanova N."/>
            <person name="Pagani I."/>
            <person name="Vogl K."/>
            <person name="Liu Z."/>
            <person name="Frigaard N.-U."/>
            <person name="Bryant D."/>
            <person name="Woyke T."/>
        </authorList>
    </citation>
    <scope>NUCLEOTIDE SEQUENCE [LARGE SCALE GENOMIC DNA]</scope>
    <source>
        <strain evidence="8">ATCC 17096 / DSM 198 / 6111</strain>
    </source>
</reference>
<dbReference type="Pfam" id="PF03631">
    <property type="entry name" value="Virul_fac_BrkB"/>
    <property type="match status" value="1"/>
</dbReference>
<evidence type="ECO:0000313" key="7">
    <source>
        <dbReference type="EMBL" id="AFL73097.1"/>
    </source>
</evidence>
<gene>
    <name evidence="7" type="ordered locus">Thivi_1066</name>
</gene>
<dbReference type="InterPro" id="IPR036390">
    <property type="entry name" value="WH_DNA-bd_sf"/>
</dbReference>
<dbReference type="PANTHER" id="PTHR30213">
    <property type="entry name" value="INNER MEMBRANE PROTEIN YHJD"/>
    <property type="match status" value="1"/>
</dbReference>
<evidence type="ECO:0000256" key="3">
    <source>
        <dbReference type="ARBA" id="ARBA00022692"/>
    </source>
</evidence>
<dbReference type="EMBL" id="CP003154">
    <property type="protein sequence ID" value="AFL73097.1"/>
    <property type="molecule type" value="Genomic_DNA"/>
</dbReference>
<keyword evidence="3 6" id="KW-0812">Transmembrane</keyword>
<keyword evidence="2" id="KW-1003">Cell membrane</keyword>
<dbReference type="NCBIfam" id="TIGR00765">
    <property type="entry name" value="yihY_not_rbn"/>
    <property type="match status" value="1"/>
</dbReference>
<evidence type="ECO:0000256" key="1">
    <source>
        <dbReference type="ARBA" id="ARBA00004651"/>
    </source>
</evidence>
<keyword evidence="8" id="KW-1185">Reference proteome</keyword>
<evidence type="ECO:0000313" key="8">
    <source>
        <dbReference type="Proteomes" id="UP000006062"/>
    </source>
</evidence>
<evidence type="ECO:0000256" key="5">
    <source>
        <dbReference type="ARBA" id="ARBA00023136"/>
    </source>
</evidence>
<dbReference type="PANTHER" id="PTHR30213:SF0">
    <property type="entry name" value="UPF0761 MEMBRANE PROTEIN YIHY"/>
    <property type="match status" value="1"/>
</dbReference>
<dbReference type="eggNOG" id="COG1295">
    <property type="taxonomic scope" value="Bacteria"/>
</dbReference>
<keyword evidence="4 6" id="KW-1133">Transmembrane helix</keyword>
<keyword evidence="5 6" id="KW-0472">Membrane</keyword>
<dbReference type="InterPro" id="IPR017039">
    <property type="entry name" value="Virul_fac_BrkB"/>
</dbReference>
<feature type="transmembrane region" description="Helical" evidence="6">
    <location>
        <begin position="56"/>
        <end position="75"/>
    </location>
</feature>
<feature type="transmembrane region" description="Helical" evidence="6">
    <location>
        <begin position="157"/>
        <end position="179"/>
    </location>
</feature>
<dbReference type="Proteomes" id="UP000006062">
    <property type="component" value="Chromosome"/>
</dbReference>
<dbReference type="RefSeq" id="WP_014777582.1">
    <property type="nucleotide sequence ID" value="NC_018012.1"/>
</dbReference>
<feature type="transmembrane region" description="Helical" evidence="6">
    <location>
        <begin position="235"/>
        <end position="256"/>
    </location>
</feature>
<sequence>MNRLQSIAERIDSLLWGRQTDPQPRWQASLLWLARLLYALLRDLTQGNLSLQSMGLVYTTLLSLVPLLAVSFSVLKGFGVHNQLEPFLLSALEPLGESGVEIVGRIIGFVDNMQVGVLGSVGLATLIFTVISLIQKIEQVFNSTWRVTEQRRFAQRFGLYLSVLLVGPVLFFSAVGLSASLSHQLAGQPLIATPAFAALTETFGQLGPYLMISLTFAFFYMVIPSTRVKPLSALIGALVAGLLWELVGDLFSAFMAGSTRFMAIYSSLAILMLLMIWIHIGWSILLIGASIAFYHQHPEYLTTRAHDLRLSNRLRERLALMVAGQIAHRHATGGPPWTCHDLSRALAVPTINTQSTLRMLERSGFLLRTADEDPGYVPARAPESIRIADLLDATRRFEERDSGCPGTVLDAGVRQVEQDIAAAMTGALKDMTLKDFAALQRRTVATPRPDTAHAKS</sequence>
<dbReference type="GO" id="GO:0005886">
    <property type="term" value="C:plasma membrane"/>
    <property type="evidence" value="ECO:0007669"/>
    <property type="project" value="UniProtKB-SubCell"/>
</dbReference>
<comment type="subcellular location">
    <subcellularLocation>
        <location evidence="1">Cell membrane</location>
        <topology evidence="1">Multi-pass membrane protein</topology>
    </subcellularLocation>
</comment>
<accession>I3Y7X9</accession>